<dbReference type="Proteomes" id="UP000594638">
    <property type="component" value="Unassembled WGS sequence"/>
</dbReference>
<dbReference type="SUPFAM" id="SSF51695">
    <property type="entry name" value="PLC-like phosphodiesterases"/>
    <property type="match status" value="1"/>
</dbReference>
<dbReference type="Pfam" id="PF26178">
    <property type="entry name" value="PI-PLC_cat"/>
    <property type="match status" value="1"/>
</dbReference>
<dbReference type="OrthoDB" id="1739980at2759"/>
<dbReference type="Gramene" id="OE9A114956T1">
    <property type="protein sequence ID" value="OE9A114956C1"/>
    <property type="gene ID" value="OE9A114956"/>
</dbReference>
<accession>A0A8S0VBE2</accession>
<sequence>MQPAINTLKEVEAFMTKNPSDIVTIIIEDYVHTPKGLTRVYSDAGVDKYWYPVEKMPKKDENCPTINDMVQNNHRLLVFNFDSLKEAGEGIAYQLRYMVDNEL</sequence>
<dbReference type="GO" id="GO:0006629">
    <property type="term" value="P:lipid metabolic process"/>
    <property type="evidence" value="ECO:0007669"/>
    <property type="project" value="InterPro"/>
</dbReference>
<dbReference type="PANTHER" id="PTHR13593:SF140">
    <property type="entry name" value="PLC-LIKE PHOSPHODIESTERASE"/>
    <property type="match status" value="1"/>
</dbReference>
<dbReference type="Gene3D" id="3.20.20.190">
    <property type="entry name" value="Phosphatidylinositol (PI) phosphodiesterase"/>
    <property type="match status" value="1"/>
</dbReference>
<dbReference type="PANTHER" id="PTHR13593">
    <property type="match status" value="1"/>
</dbReference>
<evidence type="ECO:0000313" key="2">
    <source>
        <dbReference type="Proteomes" id="UP000594638"/>
    </source>
</evidence>
<comment type="caution">
    <text evidence="1">The sequence shown here is derived from an EMBL/GenBank/DDBJ whole genome shotgun (WGS) entry which is preliminary data.</text>
</comment>
<dbReference type="GO" id="GO:0008081">
    <property type="term" value="F:phosphoric diester hydrolase activity"/>
    <property type="evidence" value="ECO:0007669"/>
    <property type="project" value="InterPro"/>
</dbReference>
<evidence type="ECO:0000313" key="1">
    <source>
        <dbReference type="EMBL" id="CAA3028375.1"/>
    </source>
</evidence>
<gene>
    <name evidence="1" type="ORF">OLEA9_A114956</name>
</gene>
<keyword evidence="2" id="KW-1185">Reference proteome</keyword>
<name>A0A8S0VBE2_OLEEU</name>
<proteinExistence type="predicted"/>
<dbReference type="EMBL" id="CACTIH010009251">
    <property type="protein sequence ID" value="CAA3028375.1"/>
    <property type="molecule type" value="Genomic_DNA"/>
</dbReference>
<dbReference type="InterPro" id="IPR051057">
    <property type="entry name" value="PI-PLC_domain"/>
</dbReference>
<dbReference type="AlphaFoldDB" id="A0A8S0VBE2"/>
<protein>
    <submittedName>
        <fullName evidence="1">PI-PLC X domain-containing At5g67130</fullName>
    </submittedName>
</protein>
<reference evidence="1 2" key="1">
    <citation type="submission" date="2019-12" db="EMBL/GenBank/DDBJ databases">
        <authorList>
            <person name="Alioto T."/>
            <person name="Alioto T."/>
            <person name="Gomez Garrido J."/>
        </authorList>
    </citation>
    <scope>NUCLEOTIDE SEQUENCE [LARGE SCALE GENOMIC DNA]</scope>
</reference>
<organism evidence="1 2">
    <name type="scientific">Olea europaea subsp. europaea</name>
    <dbReference type="NCBI Taxonomy" id="158383"/>
    <lineage>
        <taxon>Eukaryota</taxon>
        <taxon>Viridiplantae</taxon>
        <taxon>Streptophyta</taxon>
        <taxon>Embryophyta</taxon>
        <taxon>Tracheophyta</taxon>
        <taxon>Spermatophyta</taxon>
        <taxon>Magnoliopsida</taxon>
        <taxon>eudicotyledons</taxon>
        <taxon>Gunneridae</taxon>
        <taxon>Pentapetalae</taxon>
        <taxon>asterids</taxon>
        <taxon>lamiids</taxon>
        <taxon>Lamiales</taxon>
        <taxon>Oleaceae</taxon>
        <taxon>Oleeae</taxon>
        <taxon>Olea</taxon>
    </lineage>
</organism>
<dbReference type="InterPro" id="IPR017946">
    <property type="entry name" value="PLC-like_Pdiesterase_TIM-brl"/>
</dbReference>